<keyword evidence="1" id="KW-0175">Coiled coil</keyword>
<dbReference type="Proteomes" id="UP000026923">
    <property type="component" value="Unassembled WGS sequence"/>
</dbReference>
<accession>A0A061JWG8</accession>
<feature type="signal peptide" evidence="2">
    <location>
        <begin position="1"/>
        <end position="23"/>
    </location>
</feature>
<dbReference type="eggNOG" id="COG2433">
    <property type="taxonomic scope" value="Bacteria"/>
</dbReference>
<dbReference type="GO" id="GO:0005882">
    <property type="term" value="C:intermediate filament"/>
    <property type="evidence" value="ECO:0007669"/>
    <property type="project" value="UniProtKB-KW"/>
</dbReference>
<evidence type="ECO:0000313" key="4">
    <source>
        <dbReference type="Proteomes" id="UP000026923"/>
    </source>
</evidence>
<protein>
    <submittedName>
        <fullName evidence="3">Keratin type II cytoskeletal 75</fullName>
    </submittedName>
</protein>
<comment type="caution">
    <text evidence="3">The sequence shown here is derived from an EMBL/GenBank/DDBJ whole genome shotgun (WGS) entry which is preliminary data.</text>
</comment>
<feature type="coiled-coil region" evidence="1">
    <location>
        <begin position="122"/>
        <end position="174"/>
    </location>
</feature>
<feature type="chain" id="PRO_5001602080" evidence="2">
    <location>
        <begin position="24"/>
        <end position="197"/>
    </location>
</feature>
<organism evidence="3 4">
    <name type="scientific">Stutzerimonas stutzeri KOS6</name>
    <dbReference type="NCBI Taxonomy" id="1218352"/>
    <lineage>
        <taxon>Bacteria</taxon>
        <taxon>Pseudomonadati</taxon>
        <taxon>Pseudomonadota</taxon>
        <taxon>Gammaproteobacteria</taxon>
        <taxon>Pseudomonadales</taxon>
        <taxon>Pseudomonadaceae</taxon>
        <taxon>Stutzerimonas</taxon>
    </lineage>
</organism>
<dbReference type="AlphaFoldDB" id="A0A061JWG8"/>
<evidence type="ECO:0000313" key="3">
    <source>
        <dbReference type="EMBL" id="EWC43170.1"/>
    </source>
</evidence>
<evidence type="ECO:0000256" key="2">
    <source>
        <dbReference type="SAM" id="SignalP"/>
    </source>
</evidence>
<keyword evidence="2" id="KW-0732">Signal</keyword>
<proteinExistence type="predicted"/>
<reference evidence="3 4" key="1">
    <citation type="journal article" date="2013" name="Genome Announc.">
        <title>Draft Genome of the Nitrogen-Fixing Bacterium Pseudomonas stutzeri Strain KOS6 Isolated from Industrial Hydrocarbon Sludge.</title>
        <authorList>
            <person name="Grigoryeva T.V."/>
            <person name="Laikov A.V."/>
            <person name="Naumova R.P."/>
            <person name="Manolov A.I."/>
            <person name="Larin A.K."/>
            <person name="Karpova I.Y."/>
            <person name="Semashko T.A."/>
            <person name="Alexeev D.G."/>
            <person name="Kostryukova E.S."/>
            <person name="Muller R."/>
            <person name="Govorun V.M."/>
        </authorList>
    </citation>
    <scope>NUCLEOTIDE SEQUENCE [LARGE SCALE GENOMIC DNA]</scope>
    <source>
        <strain evidence="3 4">KOS6</strain>
    </source>
</reference>
<evidence type="ECO:0000256" key="1">
    <source>
        <dbReference type="SAM" id="Coils"/>
    </source>
</evidence>
<dbReference type="HOGENOM" id="CLU_094869_2_0_6"/>
<name>A0A061JWG8_STUST</name>
<gene>
    <name evidence="3" type="ORF">B597_000820</name>
</gene>
<keyword evidence="3" id="KW-0416">Keratin</keyword>
<dbReference type="EMBL" id="AMCZ02000001">
    <property type="protein sequence ID" value="EWC43170.1"/>
    <property type="molecule type" value="Genomic_DNA"/>
</dbReference>
<sequence length="197" mass="22056">MRRSVAARTMLLLGGLTSALASAAELYRYVDEHGVVVLDRHGVPPQHISRGYQVLNEQGRVVREVPPAPTAEEFARQQAQKARDAADTRLLRLYASVEDVERAETRKLAELDSVIGLARGNLQSLRSQRSGLQKQAANHERAGRTVPDNLLAQIENLEQEEQSLLRDLKRFEAVRADAEVSFADDRQRIAELLGRNR</sequence>